<dbReference type="RefSeq" id="WP_169209562.1">
    <property type="nucleotide sequence ID" value="NZ_JAATNW010000002.1"/>
</dbReference>
<gene>
    <name evidence="1" type="ORF">HCJ96_02985</name>
</gene>
<sequence length="177" mass="20480">MTVDSIKQWLDEIVIGQNFCPFARYVRDNQQIRFVENTQDTLDEALLSLHQEILTLESDEDVATTLIIFSSGFTDFDDYLDLLTVANELLDEWGYAGEYQLASFHPDYLFEGEAESAASHYTNRAPYPVLHILRESDVENVLAHCPNPEAIYENNQVRAHELGVKWFRQKLSAYRQK</sequence>
<evidence type="ECO:0000313" key="2">
    <source>
        <dbReference type="Proteomes" id="UP000709336"/>
    </source>
</evidence>
<dbReference type="EMBL" id="JAATNW010000002">
    <property type="protein sequence ID" value="NMH58982.1"/>
    <property type="molecule type" value="Genomic_DNA"/>
</dbReference>
<dbReference type="Pfam" id="PF07209">
    <property type="entry name" value="DUF1415"/>
    <property type="match status" value="1"/>
</dbReference>
<evidence type="ECO:0000313" key="1">
    <source>
        <dbReference type="EMBL" id="NMH58982.1"/>
    </source>
</evidence>
<accession>A0ABX1QXK6</accession>
<dbReference type="Proteomes" id="UP000709336">
    <property type="component" value="Unassembled WGS sequence"/>
</dbReference>
<keyword evidence="2" id="KW-1185">Reference proteome</keyword>
<protein>
    <submittedName>
        <fullName evidence="1">DUF1415 domain-containing protein</fullName>
    </submittedName>
</protein>
<proteinExistence type="predicted"/>
<name>A0ABX1QXK6_9ALTE</name>
<dbReference type="InterPro" id="IPR009858">
    <property type="entry name" value="DUF1415"/>
</dbReference>
<reference evidence="1 2" key="1">
    <citation type="submission" date="2020-03" db="EMBL/GenBank/DDBJ databases">
        <title>Alteromonas ponticola sp. nov., isolated from seawater.</title>
        <authorList>
            <person name="Yoon J.-H."/>
            <person name="Kim Y.-O."/>
        </authorList>
    </citation>
    <scope>NUCLEOTIDE SEQUENCE [LARGE SCALE GENOMIC DNA]</scope>
    <source>
        <strain evidence="1 2">MYP5</strain>
    </source>
</reference>
<organism evidence="1 2">
    <name type="scientific">Alteromonas ponticola</name>
    <dbReference type="NCBI Taxonomy" id="2720613"/>
    <lineage>
        <taxon>Bacteria</taxon>
        <taxon>Pseudomonadati</taxon>
        <taxon>Pseudomonadota</taxon>
        <taxon>Gammaproteobacteria</taxon>
        <taxon>Alteromonadales</taxon>
        <taxon>Alteromonadaceae</taxon>
        <taxon>Alteromonas/Salinimonas group</taxon>
        <taxon>Alteromonas</taxon>
    </lineage>
</organism>
<comment type="caution">
    <text evidence="1">The sequence shown here is derived from an EMBL/GenBank/DDBJ whole genome shotgun (WGS) entry which is preliminary data.</text>
</comment>